<dbReference type="SMART" id="SM00869">
    <property type="entry name" value="Autotransporter"/>
    <property type="match status" value="1"/>
</dbReference>
<evidence type="ECO:0000259" key="1">
    <source>
        <dbReference type="PROSITE" id="PS51208"/>
    </source>
</evidence>
<dbReference type="InterPro" id="IPR005546">
    <property type="entry name" value="Autotransporte_beta"/>
</dbReference>
<dbReference type="Pfam" id="PF03797">
    <property type="entry name" value="Autotransporter"/>
    <property type="match status" value="1"/>
</dbReference>
<accession>A0A0G3WGK6</accession>
<dbReference type="InterPro" id="IPR036709">
    <property type="entry name" value="Autotransporte_beta_dom_sf"/>
</dbReference>
<sequence length="1048" mass="112840">MKKILTAFIAVVIFVCTAWARQYFETYSQSSNPLFYFDIADAGDMFYAGNGSFADRDEFSAWTLGARHISVIEDAAGYWSWLFGSLPVNSNAVTVSIGTYLIQNADAISTMGANGGGKTTLLAAIIDNEFRDYYNTGFDGGVKAYGQIRVGFVSAPNIGYMGKLKLLPDNGASAHMSSVILHELGHALGISSDKLYSGSDMFFAEYSSGTGALSLMDNHIYDSTGTKAQIGMQIISTAVYTSGAFNIIPVGDASLDDPSVGGYAFFQGTNVNEVIDPDDMHDYNDLYFAFNNPNKIFGIPLLGLRDGAGNAFSHTELRNSMMSHQQYRNWSTYMEAELALLQDIGINLDRKNFYGYSIYADNGFYAIPLNLTYSARNSTGGYISGEYNFTPYAVGLHVYGSSNAFLTMTNASILTEGFSSVGIRVDGEWNSVNIDANSIVSANGEYGAGILVSYGKNHKIFSSGTVTALGANGIAARFDFGDNILGNSVEYRGSFIRGNTDAYGEWAADKTLLPEIDGALVNAFAVSGALKGNKAAIYISKNAFVGKIFILKGAELSGDIISDWDKNANFIQNATPNALVTDLTFGLLLDNDENAFPDMSFNMSYSGNIAAKKSLNVSHFAGNLTFDGKMTGLNQFYVGDNASFNVVSYYDSPAVIEADKVIFSPDAVLNVNVQNSFAYKLKAPLLLFASPNVTLNSSDNVFFNGTLNTQSGFYDNLDSHFAIENTSEGYALNVVFTPTDATTLSAERTAASAVGAPLAVAVNSNDSNSIFSAASLALKNLAGDWNVWFAPSYNFANSNDSVNYSINSFSLSAGLDKKISNSFVLGTGLSFARPEYKSDAANVQTSAFSAFVYAGANVFEKLEINLFASGTGNIYSQTRCVGAQKYESDYNGSAYDFGVKVNRSFKASEKITLTPFASYEYLVLNVAEYKESNGTYALKFDDSSEKTSRLNTGAQAGFVISKILTLDAKVYYSGLFGDTKAQTLVSFIGDESVSNLTTSNALDKHSLGAGLKLWAPVAQNSKISFGYNLLIGENTDNHRIDLNFVLGI</sequence>
<dbReference type="RefSeq" id="WP_052569544.1">
    <property type="nucleotide sequence ID" value="NZ_CP009498.1"/>
</dbReference>
<dbReference type="EMBL" id="CP009498">
    <property type="protein sequence ID" value="AKL97448.1"/>
    <property type="molecule type" value="Genomic_DNA"/>
</dbReference>
<dbReference type="STRING" id="1408281.Epro_0069"/>
<dbReference type="AlphaFoldDB" id="A0A0G3WGK6"/>
<dbReference type="KEGG" id="epo:Epro_0069"/>
<evidence type="ECO:0000313" key="3">
    <source>
        <dbReference type="Proteomes" id="UP000035337"/>
    </source>
</evidence>
<dbReference type="Proteomes" id="UP000035337">
    <property type="component" value="Chromosome"/>
</dbReference>
<protein>
    <recommendedName>
        <fullName evidence="1">Autotransporter domain-containing protein</fullName>
    </recommendedName>
</protein>
<dbReference type="SUPFAM" id="SSF103515">
    <property type="entry name" value="Autotransporter"/>
    <property type="match status" value="1"/>
</dbReference>
<proteinExistence type="predicted"/>
<keyword evidence="3" id="KW-1185">Reference proteome</keyword>
<dbReference type="SUPFAM" id="SSF55486">
    <property type="entry name" value="Metalloproteases ('zincins'), catalytic domain"/>
    <property type="match status" value="1"/>
</dbReference>
<dbReference type="Gene3D" id="2.40.128.130">
    <property type="entry name" value="Autotransporter beta-domain"/>
    <property type="match status" value="1"/>
</dbReference>
<reference evidence="2 3" key="1">
    <citation type="submission" date="2014-09" db="EMBL/GenBank/DDBJ databases">
        <title>Complete genome sequence of Endomicrobium proavitum.</title>
        <authorList>
            <person name="Zheng H."/>
        </authorList>
    </citation>
    <scope>NUCLEOTIDE SEQUENCE [LARGE SCALE GENOMIC DNA]</scope>
    <source>
        <strain evidence="2 3">Rsa215</strain>
    </source>
</reference>
<dbReference type="OrthoDB" id="9804931at2"/>
<name>A0A0G3WGK6_9BACT</name>
<organism evidence="2 3">
    <name type="scientific">Endomicrobium proavitum</name>
    <dbReference type="NCBI Taxonomy" id="1408281"/>
    <lineage>
        <taxon>Bacteria</taxon>
        <taxon>Pseudomonadati</taxon>
        <taxon>Elusimicrobiota</taxon>
        <taxon>Endomicrobiia</taxon>
        <taxon>Endomicrobiales</taxon>
        <taxon>Endomicrobiaceae</taxon>
        <taxon>Endomicrobium</taxon>
    </lineage>
</organism>
<dbReference type="PROSITE" id="PS51208">
    <property type="entry name" value="AUTOTRANSPORTER"/>
    <property type="match status" value="1"/>
</dbReference>
<evidence type="ECO:0000313" key="2">
    <source>
        <dbReference type="EMBL" id="AKL97448.1"/>
    </source>
</evidence>
<feature type="domain" description="Autotransporter" evidence="1">
    <location>
        <begin position="780"/>
        <end position="1048"/>
    </location>
</feature>
<gene>
    <name evidence="2" type="ORF">Epro_0069</name>
</gene>
<dbReference type="PATRIC" id="fig|1408281.3.peg.69"/>